<dbReference type="AlphaFoldDB" id="A0A2P2L5M2"/>
<protein>
    <submittedName>
        <fullName evidence="1">Uncharacterized protein MANES_02G069700</fullName>
    </submittedName>
</protein>
<name>A0A2P2L5M2_RHIMU</name>
<organism evidence="1">
    <name type="scientific">Rhizophora mucronata</name>
    <name type="common">Asiatic mangrove</name>
    <dbReference type="NCBI Taxonomy" id="61149"/>
    <lineage>
        <taxon>Eukaryota</taxon>
        <taxon>Viridiplantae</taxon>
        <taxon>Streptophyta</taxon>
        <taxon>Embryophyta</taxon>
        <taxon>Tracheophyta</taxon>
        <taxon>Spermatophyta</taxon>
        <taxon>Magnoliopsida</taxon>
        <taxon>eudicotyledons</taxon>
        <taxon>Gunneridae</taxon>
        <taxon>Pentapetalae</taxon>
        <taxon>rosids</taxon>
        <taxon>fabids</taxon>
        <taxon>Malpighiales</taxon>
        <taxon>Rhizophoraceae</taxon>
        <taxon>Rhizophora</taxon>
    </lineage>
</organism>
<sequence>MSQGVYSTLTPLLLSDNDARMQSLVGTKWLWLKWTAFGQEMQVLGAENACNIDLHTRINTLFSGQRQQKKRKIDNR</sequence>
<accession>A0A2P2L5M2</accession>
<reference evidence="1" key="1">
    <citation type="submission" date="2018-02" db="EMBL/GenBank/DDBJ databases">
        <title>Rhizophora mucronata_Transcriptome.</title>
        <authorList>
            <person name="Meera S.P."/>
            <person name="Sreeshan A."/>
            <person name="Augustine A."/>
        </authorList>
    </citation>
    <scope>NUCLEOTIDE SEQUENCE</scope>
    <source>
        <tissue evidence="1">Leaf</tissue>
    </source>
</reference>
<dbReference type="EMBL" id="GGEC01032788">
    <property type="protein sequence ID" value="MBX13272.1"/>
    <property type="molecule type" value="Transcribed_RNA"/>
</dbReference>
<proteinExistence type="predicted"/>
<evidence type="ECO:0000313" key="1">
    <source>
        <dbReference type="EMBL" id="MBX13272.1"/>
    </source>
</evidence>